<organism evidence="1 2">
    <name type="scientific">Brachionus plicatilis</name>
    <name type="common">Marine rotifer</name>
    <name type="synonym">Brachionus muelleri</name>
    <dbReference type="NCBI Taxonomy" id="10195"/>
    <lineage>
        <taxon>Eukaryota</taxon>
        <taxon>Metazoa</taxon>
        <taxon>Spiralia</taxon>
        <taxon>Gnathifera</taxon>
        <taxon>Rotifera</taxon>
        <taxon>Eurotatoria</taxon>
        <taxon>Monogononta</taxon>
        <taxon>Pseudotrocha</taxon>
        <taxon>Ploima</taxon>
        <taxon>Brachionidae</taxon>
        <taxon>Brachionus</taxon>
    </lineage>
</organism>
<proteinExistence type="predicted"/>
<evidence type="ECO:0000313" key="1">
    <source>
        <dbReference type="EMBL" id="RNA04045.1"/>
    </source>
</evidence>
<dbReference type="EMBL" id="REGN01008254">
    <property type="protein sequence ID" value="RNA04045.1"/>
    <property type="molecule type" value="Genomic_DNA"/>
</dbReference>
<dbReference type="AlphaFoldDB" id="A0A3M7PZ43"/>
<sequence length="121" mass="13650">MSSEDQITLRLETLENSIIAVEEAIDASNKASNSQKKAAEACRLLHPMSNVSFQLRSISEHWSAPRKLQSSITLLYILTVRRSSSKYALGEKKVKHYHYNVRRGGRVGGRPQLRIPRTETG</sequence>
<protein>
    <submittedName>
        <fullName evidence="1">Uncharacterized protein</fullName>
    </submittedName>
</protein>
<accession>A0A3M7PZ43</accession>
<dbReference type="Proteomes" id="UP000276133">
    <property type="component" value="Unassembled WGS sequence"/>
</dbReference>
<evidence type="ECO:0000313" key="2">
    <source>
        <dbReference type="Proteomes" id="UP000276133"/>
    </source>
</evidence>
<gene>
    <name evidence="1" type="ORF">BpHYR1_008352</name>
</gene>
<keyword evidence="2" id="KW-1185">Reference proteome</keyword>
<comment type="caution">
    <text evidence="1">The sequence shown here is derived from an EMBL/GenBank/DDBJ whole genome shotgun (WGS) entry which is preliminary data.</text>
</comment>
<reference evidence="1 2" key="1">
    <citation type="journal article" date="2018" name="Sci. Rep.">
        <title>Genomic signatures of local adaptation to the degree of environmental predictability in rotifers.</title>
        <authorList>
            <person name="Franch-Gras L."/>
            <person name="Hahn C."/>
            <person name="Garcia-Roger E.M."/>
            <person name="Carmona M.J."/>
            <person name="Serra M."/>
            <person name="Gomez A."/>
        </authorList>
    </citation>
    <scope>NUCLEOTIDE SEQUENCE [LARGE SCALE GENOMIC DNA]</scope>
    <source>
        <strain evidence="1">HYR1</strain>
    </source>
</reference>
<name>A0A3M7PZ43_BRAPC</name>